<dbReference type="Proteomes" id="UP000305887">
    <property type="component" value="Unassembled WGS sequence"/>
</dbReference>
<dbReference type="GO" id="GO:0016757">
    <property type="term" value="F:glycosyltransferase activity"/>
    <property type="evidence" value="ECO:0007669"/>
    <property type="project" value="InterPro"/>
</dbReference>
<keyword evidence="4" id="KW-1185">Reference proteome</keyword>
<dbReference type="Pfam" id="PF00534">
    <property type="entry name" value="Glycos_transf_1"/>
    <property type="match status" value="1"/>
</dbReference>
<dbReference type="InterPro" id="IPR028098">
    <property type="entry name" value="Glyco_trans_4-like_N"/>
</dbReference>
<comment type="caution">
    <text evidence="3">The sequence shown here is derived from an EMBL/GenBank/DDBJ whole genome shotgun (WGS) entry which is preliminary data.</text>
</comment>
<accession>A0A5C4MP76</accession>
<dbReference type="Gene3D" id="3.40.50.2000">
    <property type="entry name" value="Glycogen Phosphorylase B"/>
    <property type="match status" value="2"/>
</dbReference>
<proteinExistence type="predicted"/>
<evidence type="ECO:0000313" key="3">
    <source>
        <dbReference type="EMBL" id="TNC47407.1"/>
    </source>
</evidence>
<dbReference type="EMBL" id="VDFU01000026">
    <property type="protein sequence ID" value="TNC47407.1"/>
    <property type="molecule type" value="Genomic_DNA"/>
</dbReference>
<dbReference type="Pfam" id="PF13579">
    <property type="entry name" value="Glyco_trans_4_4"/>
    <property type="match status" value="1"/>
</dbReference>
<feature type="domain" description="Glycosyltransferase subfamily 4-like N-terminal" evidence="2">
    <location>
        <begin position="56"/>
        <end position="236"/>
    </location>
</feature>
<organism evidence="3 4">
    <name type="scientific">Rubellimicrobium rubrum</name>
    <dbReference type="NCBI Taxonomy" id="2585369"/>
    <lineage>
        <taxon>Bacteria</taxon>
        <taxon>Pseudomonadati</taxon>
        <taxon>Pseudomonadota</taxon>
        <taxon>Alphaproteobacteria</taxon>
        <taxon>Rhodobacterales</taxon>
        <taxon>Roseobacteraceae</taxon>
        <taxon>Rubellimicrobium</taxon>
    </lineage>
</organism>
<dbReference type="PANTHER" id="PTHR12526">
    <property type="entry name" value="GLYCOSYLTRANSFERASE"/>
    <property type="match status" value="1"/>
</dbReference>
<gene>
    <name evidence="3" type="ORF">FHG66_16815</name>
</gene>
<evidence type="ECO:0000259" key="2">
    <source>
        <dbReference type="Pfam" id="PF13579"/>
    </source>
</evidence>
<protein>
    <submittedName>
        <fullName evidence="3">Glycosyltransferase family 4 protein</fullName>
    </submittedName>
</protein>
<evidence type="ECO:0000259" key="1">
    <source>
        <dbReference type="Pfam" id="PF00534"/>
    </source>
</evidence>
<dbReference type="OrthoDB" id="5291101at2"/>
<sequence length="936" mass="103835">MTGPRQAKASAEPNASEGTRMIQGQNEASASVSPFRPASNSICLVTGELAGPDYNGGIGTAVRGLALALAREGYQVDILYTRVERRTPFCFRGSFEDQVDLFRQKGIRLICLSHDGEWNDWLAKSYQVMLHLQARRYDLVFFNDMHGSGYYSQLARKTASPDFARTPMVVVAHSATQWVMEMNQDPITSVQDVRLVEIERRSIELADALISPSAYMLDRYKGYGWTLPDNTVVLPNLLPKDSRSRRPELRASPVDEIVFFGRLERRKGLWLFCEALNRIKHEMGDLKVTFLGRMTEEEGELTGFPVLKRSAGWPFEVQILHNFDREQAINYLKAGRRVAVMPAAQDNSPCAILECLYEGIPFVASSGSGGQELIAKECWASNLFEPTVEGLSHTLRSIRRNGAATGLPATDPDQNERMMMDWLEQIITASRLPSQDRARPGVRADRPEGSARRHLLLLASARVDPVETAASIERALTGTLGAVDVTVLTDDPPALIDRIPDRFLTGVVTVADVRIYQEVLLSFASTSTIIGLSHASQPITPDWLERAERCFGDVRDIVALTGLAATTAEAPRDPRPYISDGPEGRKVREFPVGHSRILFPLALDTNSGFIAIRPEAIAIVGEIGPFDERYERFKRMQDWVHEIVLRLDEQGHRFEILADCALDGVAVDQPSPVFRLGQSARSLIGSRPGYSPGSEPALLARLAAETMVASERRRSAADCLGYLSAKLAQPLGDPTLYATEEATARTLIAMAQASGQTELAHELAAERLMPEGEEPQVRRPLASYLRRSTREIRLFDLAAANAFTSMNLSHEWSFRLFSDTREIEVHPNTSREGRAGMLFSDVDLTDMGALLGGVRLASPTSRPVRFRIDMVALDGSSYFGVDRIARANESLRIDERLPPDILTRCTISLSTEMAHPGDQAQDAWARWTDLMLTVQR</sequence>
<dbReference type="CDD" id="cd03801">
    <property type="entry name" value="GT4_PimA-like"/>
    <property type="match status" value="1"/>
</dbReference>
<name>A0A5C4MP76_9RHOB</name>
<dbReference type="InterPro" id="IPR001296">
    <property type="entry name" value="Glyco_trans_1"/>
</dbReference>
<keyword evidence="3" id="KW-0808">Transferase</keyword>
<dbReference type="SUPFAM" id="SSF53756">
    <property type="entry name" value="UDP-Glycosyltransferase/glycogen phosphorylase"/>
    <property type="match status" value="1"/>
</dbReference>
<evidence type="ECO:0000313" key="4">
    <source>
        <dbReference type="Proteomes" id="UP000305887"/>
    </source>
</evidence>
<dbReference type="PANTHER" id="PTHR12526:SF638">
    <property type="entry name" value="SPORE COAT PROTEIN SA"/>
    <property type="match status" value="1"/>
</dbReference>
<dbReference type="AlphaFoldDB" id="A0A5C4MP76"/>
<reference evidence="3 4" key="1">
    <citation type="submission" date="2019-06" db="EMBL/GenBank/DDBJ databases">
        <title>YIM 131921 draft genome.</title>
        <authorList>
            <person name="Jiang L."/>
        </authorList>
    </citation>
    <scope>NUCLEOTIDE SEQUENCE [LARGE SCALE GENOMIC DNA]</scope>
    <source>
        <strain evidence="3 4">YIM 131921</strain>
    </source>
</reference>
<feature type="domain" description="Glycosyl transferase family 1" evidence="1">
    <location>
        <begin position="250"/>
        <end position="397"/>
    </location>
</feature>